<evidence type="ECO:0000313" key="4">
    <source>
        <dbReference type="WBParaSite" id="TCLT_0000798701-mRNA-1"/>
    </source>
</evidence>
<keyword evidence="1" id="KW-1133">Transmembrane helix</keyword>
<dbReference type="WBParaSite" id="TCLT_0000798701-mRNA-1">
    <property type="protein sequence ID" value="TCLT_0000798701-mRNA-1"/>
    <property type="gene ID" value="TCLT_0000798701"/>
</dbReference>
<accession>A0A0N5D4S9</accession>
<dbReference type="Proteomes" id="UP000276776">
    <property type="component" value="Unassembled WGS sequence"/>
</dbReference>
<protein>
    <submittedName>
        <fullName evidence="4">LITAF domain-containing protein</fullName>
    </submittedName>
</protein>
<dbReference type="GO" id="GO:0016020">
    <property type="term" value="C:membrane"/>
    <property type="evidence" value="ECO:0007669"/>
    <property type="project" value="InterPro"/>
</dbReference>
<dbReference type="OrthoDB" id="5786858at2759"/>
<dbReference type="EMBL" id="UYYF01004566">
    <property type="protein sequence ID" value="VDN05488.1"/>
    <property type="molecule type" value="Genomic_DNA"/>
</dbReference>
<reference evidence="2 3" key="2">
    <citation type="submission" date="2018-11" db="EMBL/GenBank/DDBJ databases">
        <authorList>
            <consortium name="Pathogen Informatics"/>
        </authorList>
    </citation>
    <scope>NUCLEOTIDE SEQUENCE [LARGE SCALE GENOMIC DNA]</scope>
</reference>
<organism evidence="4">
    <name type="scientific">Thelazia callipaeda</name>
    <name type="common">Oriental eyeworm</name>
    <name type="synonym">Parasitic nematode</name>
    <dbReference type="NCBI Taxonomy" id="103827"/>
    <lineage>
        <taxon>Eukaryota</taxon>
        <taxon>Metazoa</taxon>
        <taxon>Ecdysozoa</taxon>
        <taxon>Nematoda</taxon>
        <taxon>Chromadorea</taxon>
        <taxon>Rhabditida</taxon>
        <taxon>Spirurina</taxon>
        <taxon>Spiruromorpha</taxon>
        <taxon>Thelazioidea</taxon>
        <taxon>Thelaziidae</taxon>
        <taxon>Thelazia</taxon>
    </lineage>
</organism>
<name>A0A0N5D4S9_THECL</name>
<evidence type="ECO:0000256" key="1">
    <source>
        <dbReference type="SAM" id="Phobius"/>
    </source>
</evidence>
<evidence type="ECO:0000313" key="2">
    <source>
        <dbReference type="EMBL" id="VDN05488.1"/>
    </source>
</evidence>
<keyword evidence="1" id="KW-0812">Transmembrane</keyword>
<proteinExistence type="predicted"/>
<dbReference type="InterPro" id="IPR007875">
    <property type="entry name" value="Sprouty"/>
</dbReference>
<dbReference type="OMA" id="LCCYFPA"/>
<feature type="transmembrane region" description="Helical" evidence="1">
    <location>
        <begin position="113"/>
        <end position="132"/>
    </location>
</feature>
<dbReference type="Pfam" id="PF05210">
    <property type="entry name" value="Sprouty"/>
    <property type="match status" value="1"/>
</dbReference>
<dbReference type="AlphaFoldDB" id="A0A0N5D4S9"/>
<dbReference type="GO" id="GO:0009966">
    <property type="term" value="P:regulation of signal transduction"/>
    <property type="evidence" value="ECO:0007669"/>
    <property type="project" value="InterPro"/>
</dbReference>
<sequence>MQKIINNQTLYDNNSHIILPKRRQEPKLRFQCFYCGKWFSDSENIRGSCKEAPDNVEHLIRIFTCYPVAQAAVYHCCKSNGELLTNISHYGQGYNLFAFGSRNTSILKRLKRLLFVSLLSLIIPCLCCYFPAHVINKCFGGGKRGRHQTCEPTATTPANF</sequence>
<gene>
    <name evidence="2" type="ORF">TCLT_LOCUS7976</name>
</gene>
<dbReference type="STRING" id="103827.A0A0N5D4S9"/>
<keyword evidence="3" id="KW-1185">Reference proteome</keyword>
<evidence type="ECO:0000313" key="3">
    <source>
        <dbReference type="Proteomes" id="UP000276776"/>
    </source>
</evidence>
<keyword evidence="1" id="KW-0472">Membrane</keyword>
<reference evidence="4" key="1">
    <citation type="submission" date="2017-02" db="UniProtKB">
        <authorList>
            <consortium name="WormBaseParasite"/>
        </authorList>
    </citation>
    <scope>IDENTIFICATION</scope>
</reference>